<evidence type="ECO:0000313" key="3">
    <source>
        <dbReference type="Proteomes" id="UP000271889"/>
    </source>
</evidence>
<evidence type="ECO:0000313" key="2">
    <source>
        <dbReference type="EMBL" id="VDN30273.1"/>
    </source>
</evidence>
<reference evidence="2 3" key="1">
    <citation type="submission" date="2018-11" db="EMBL/GenBank/DDBJ databases">
        <authorList>
            <consortium name="Pathogen Informatics"/>
        </authorList>
    </citation>
    <scope>NUCLEOTIDE SEQUENCE [LARGE SCALE GENOMIC DNA]</scope>
</reference>
<dbReference type="EMBL" id="UYRV01116765">
    <property type="protein sequence ID" value="VDN30273.1"/>
    <property type="molecule type" value="Genomic_DNA"/>
</dbReference>
<keyword evidence="3" id="KW-1185">Reference proteome</keyword>
<evidence type="ECO:0000256" key="1">
    <source>
        <dbReference type="SAM" id="MobiDB-lite"/>
    </source>
</evidence>
<sequence>MVVAEVEEEEEREQDSPRRMTARKQAYMLPRR</sequence>
<name>A0A3P7N1B5_CYLGO</name>
<organism evidence="2 3">
    <name type="scientific">Cylicostephanus goldi</name>
    <name type="common">Nematode worm</name>
    <dbReference type="NCBI Taxonomy" id="71465"/>
    <lineage>
        <taxon>Eukaryota</taxon>
        <taxon>Metazoa</taxon>
        <taxon>Ecdysozoa</taxon>
        <taxon>Nematoda</taxon>
        <taxon>Chromadorea</taxon>
        <taxon>Rhabditida</taxon>
        <taxon>Rhabditina</taxon>
        <taxon>Rhabditomorpha</taxon>
        <taxon>Strongyloidea</taxon>
        <taxon>Strongylidae</taxon>
        <taxon>Cylicostephanus</taxon>
    </lineage>
</organism>
<dbReference type="Proteomes" id="UP000271889">
    <property type="component" value="Unassembled WGS sequence"/>
</dbReference>
<accession>A0A3P7N1B5</accession>
<protein>
    <submittedName>
        <fullName evidence="2">Uncharacterized protein</fullName>
    </submittedName>
</protein>
<proteinExistence type="predicted"/>
<feature type="compositionally biased region" description="Acidic residues" evidence="1">
    <location>
        <begin position="1"/>
        <end position="13"/>
    </location>
</feature>
<gene>
    <name evidence="2" type="ORF">CGOC_LOCUS11503</name>
</gene>
<feature type="region of interest" description="Disordered" evidence="1">
    <location>
        <begin position="1"/>
        <end position="32"/>
    </location>
</feature>
<dbReference type="AlphaFoldDB" id="A0A3P7N1B5"/>